<name>A0A9X4XEY1_9FIRM</name>
<protein>
    <submittedName>
        <fullName evidence="1">Uncharacterized protein</fullName>
    </submittedName>
</protein>
<sequence length="88" mass="10629">MQEKIDYLKSIGFEELSSEWLADLKQFDFRCYEVTIHILEDLKKQWLKPKMIHYDEGSTYTLSEEYLQQNHLEKIKKDTNVLIKKTNS</sequence>
<proteinExistence type="predicted"/>
<organism evidence="1 2">
    <name type="scientific">Turicibacter sanguinis</name>
    <dbReference type="NCBI Taxonomy" id="154288"/>
    <lineage>
        <taxon>Bacteria</taxon>
        <taxon>Bacillati</taxon>
        <taxon>Bacillota</taxon>
        <taxon>Erysipelotrichia</taxon>
        <taxon>Erysipelotrichales</taxon>
        <taxon>Turicibacteraceae</taxon>
        <taxon>Turicibacter</taxon>
    </lineage>
</organism>
<dbReference type="Proteomes" id="UP000487649">
    <property type="component" value="Unassembled WGS sequence"/>
</dbReference>
<reference evidence="1 2" key="1">
    <citation type="journal article" date="2019" name="Nat. Med.">
        <title>A library of human gut bacterial isolates paired with longitudinal multiomics data enables mechanistic microbiome research.</title>
        <authorList>
            <person name="Poyet M."/>
            <person name="Groussin M."/>
            <person name="Gibbons S.M."/>
            <person name="Avila-Pacheco J."/>
            <person name="Jiang X."/>
            <person name="Kearney S.M."/>
            <person name="Perrotta A.R."/>
            <person name="Berdy B."/>
            <person name="Zhao S."/>
            <person name="Lieberman T.D."/>
            <person name="Swanson P.K."/>
            <person name="Smith M."/>
            <person name="Roesemann S."/>
            <person name="Alexander J.E."/>
            <person name="Rich S.A."/>
            <person name="Livny J."/>
            <person name="Vlamakis H."/>
            <person name="Clish C."/>
            <person name="Bullock K."/>
            <person name="Deik A."/>
            <person name="Scott J."/>
            <person name="Pierce K.A."/>
            <person name="Xavier R.J."/>
            <person name="Alm E.J."/>
        </authorList>
    </citation>
    <scope>NUCLEOTIDE SEQUENCE [LARGE SCALE GENOMIC DNA]</scope>
    <source>
        <strain evidence="1 2">BIOML-A198</strain>
    </source>
</reference>
<accession>A0A9X4XEY1</accession>
<evidence type="ECO:0000313" key="1">
    <source>
        <dbReference type="EMBL" id="MTK22101.1"/>
    </source>
</evidence>
<comment type="caution">
    <text evidence="1">The sequence shown here is derived from an EMBL/GenBank/DDBJ whole genome shotgun (WGS) entry which is preliminary data.</text>
</comment>
<dbReference type="EMBL" id="WMQE01000030">
    <property type="protein sequence ID" value="MTK22101.1"/>
    <property type="molecule type" value="Genomic_DNA"/>
</dbReference>
<gene>
    <name evidence="1" type="ORF">GMA92_11845</name>
</gene>
<evidence type="ECO:0000313" key="2">
    <source>
        <dbReference type="Proteomes" id="UP000487649"/>
    </source>
</evidence>
<dbReference type="AlphaFoldDB" id="A0A9X4XEY1"/>